<evidence type="ECO:0000256" key="1">
    <source>
        <dbReference type="SAM" id="MobiDB-lite"/>
    </source>
</evidence>
<gene>
    <name evidence="2" type="ORF">EWV63_09590</name>
</gene>
<dbReference type="EMBL" id="SFBR01000078">
    <property type="protein sequence ID" value="TRT87003.1"/>
    <property type="molecule type" value="Genomic_DNA"/>
</dbReference>
<organism evidence="2 3">
    <name type="scientific">Microcystis aeruginosa Ma_OC_H_19870700_S124</name>
    <dbReference type="NCBI Taxonomy" id="2486262"/>
    <lineage>
        <taxon>Bacteria</taxon>
        <taxon>Bacillati</taxon>
        <taxon>Cyanobacteriota</taxon>
        <taxon>Cyanophyceae</taxon>
        <taxon>Oscillatoriophycideae</taxon>
        <taxon>Chroococcales</taxon>
        <taxon>Microcystaceae</taxon>
        <taxon>Microcystis</taxon>
    </lineage>
</organism>
<name>A0A552ANE5_MICAE</name>
<proteinExistence type="predicted"/>
<dbReference type="AlphaFoldDB" id="A0A552ANE5"/>
<sequence>MSDLILCPHDSVLYLPKTQNFIAPVAAMAAVPGDMSASGSGTKVTLQRGTIAGVGVSVSGLGAWVKVSGTSTTHIQILETSSTYHKMVDSYDIGGGISGFWSWLSFGANASTHHEDIQQTFHEIQTSIKQELKFNIDMMVSGIYPNVQVTASAYVLVMSVTDSQSNTVSFASTGNPTNDLGAQDQSGNNLPVSNNQGTITLPS</sequence>
<accession>A0A552ANE5</accession>
<dbReference type="Proteomes" id="UP000316280">
    <property type="component" value="Unassembled WGS sequence"/>
</dbReference>
<reference evidence="2 3" key="1">
    <citation type="submission" date="2019-01" db="EMBL/GenBank/DDBJ databases">
        <title>Coherence of Microcystis species and biogeography revealed through population genomics.</title>
        <authorList>
            <person name="Perez-Carrascal O.M."/>
            <person name="Terrat Y."/>
            <person name="Giani A."/>
            <person name="Fortin N."/>
            <person name="Tromas N."/>
            <person name="Shapiro B.J."/>
        </authorList>
    </citation>
    <scope>NUCLEOTIDE SEQUENCE [LARGE SCALE GENOMIC DNA]</scope>
    <source>
        <strain evidence="2">Ma_OC_H_19870700_S124</strain>
    </source>
</reference>
<evidence type="ECO:0000313" key="2">
    <source>
        <dbReference type="EMBL" id="TRT87003.1"/>
    </source>
</evidence>
<comment type="caution">
    <text evidence="2">The sequence shown here is derived from an EMBL/GenBank/DDBJ whole genome shotgun (WGS) entry which is preliminary data.</text>
</comment>
<feature type="region of interest" description="Disordered" evidence="1">
    <location>
        <begin position="169"/>
        <end position="203"/>
    </location>
</feature>
<protein>
    <submittedName>
        <fullName evidence="2">Uncharacterized protein</fullName>
    </submittedName>
</protein>
<evidence type="ECO:0000313" key="3">
    <source>
        <dbReference type="Proteomes" id="UP000316280"/>
    </source>
</evidence>